<dbReference type="PANTHER" id="PTHR11575">
    <property type="entry name" value="5'-NUCLEOTIDASE-RELATED"/>
    <property type="match status" value="1"/>
</dbReference>
<dbReference type="Proteomes" id="UP000281332">
    <property type="component" value="Unassembled WGS sequence"/>
</dbReference>
<evidence type="ECO:0000256" key="1">
    <source>
        <dbReference type="ARBA" id="ARBA00006654"/>
    </source>
</evidence>
<proteinExistence type="inferred from homology"/>
<keyword evidence="3 5" id="KW-0732">Signal</keyword>
<dbReference type="GO" id="GO:0000166">
    <property type="term" value="F:nucleotide binding"/>
    <property type="evidence" value="ECO:0007669"/>
    <property type="project" value="UniProtKB-KW"/>
</dbReference>
<gene>
    <name evidence="8" type="ORF">BBB56_03795</name>
</gene>
<dbReference type="PRINTS" id="PR01607">
    <property type="entry name" value="APYRASEFAMLY"/>
</dbReference>
<dbReference type="OrthoDB" id="9803927at2"/>
<feature type="domain" description="5'-Nucleotidase C-terminal" evidence="7">
    <location>
        <begin position="392"/>
        <end position="528"/>
    </location>
</feature>
<dbReference type="SUPFAM" id="SSF56300">
    <property type="entry name" value="Metallo-dependent phosphatases"/>
    <property type="match status" value="1"/>
</dbReference>
<evidence type="ECO:0000256" key="4">
    <source>
        <dbReference type="ARBA" id="ARBA00022741"/>
    </source>
</evidence>
<dbReference type="Pfam" id="PF02872">
    <property type="entry name" value="5_nucleotid_C"/>
    <property type="match status" value="1"/>
</dbReference>
<dbReference type="InterPro" id="IPR006179">
    <property type="entry name" value="5_nucleotidase/apyrase"/>
</dbReference>
<dbReference type="GO" id="GO:0046872">
    <property type="term" value="F:metal ion binding"/>
    <property type="evidence" value="ECO:0007669"/>
    <property type="project" value="UniProtKB-KW"/>
</dbReference>
<evidence type="ECO:0000313" key="9">
    <source>
        <dbReference type="Proteomes" id="UP000281332"/>
    </source>
</evidence>
<feature type="signal peptide" evidence="5">
    <location>
        <begin position="1"/>
        <end position="46"/>
    </location>
</feature>
<dbReference type="InterPro" id="IPR029052">
    <property type="entry name" value="Metallo-depent_PP-like"/>
</dbReference>
<dbReference type="EMBL" id="RMVG01000002">
    <property type="protein sequence ID" value="RPE03623.1"/>
    <property type="molecule type" value="Genomic_DNA"/>
</dbReference>
<evidence type="ECO:0000259" key="6">
    <source>
        <dbReference type="Pfam" id="PF00149"/>
    </source>
</evidence>
<dbReference type="InterPro" id="IPR008334">
    <property type="entry name" value="5'-Nucleotdase_C"/>
</dbReference>
<dbReference type="InterPro" id="IPR036907">
    <property type="entry name" value="5'-Nucleotdase_C_sf"/>
</dbReference>
<dbReference type="GO" id="GO:0008253">
    <property type="term" value="F:5'-nucleotidase activity"/>
    <property type="evidence" value="ECO:0007669"/>
    <property type="project" value="TreeGrafter"/>
</dbReference>
<evidence type="ECO:0000256" key="2">
    <source>
        <dbReference type="ARBA" id="ARBA00022723"/>
    </source>
</evidence>
<dbReference type="InterPro" id="IPR006146">
    <property type="entry name" value="5'-Nucleotdase_CS"/>
</dbReference>
<dbReference type="GO" id="GO:0008768">
    <property type="term" value="F:UDP-sugar diphosphatase activity"/>
    <property type="evidence" value="ECO:0007669"/>
    <property type="project" value="TreeGrafter"/>
</dbReference>
<dbReference type="InterPro" id="IPR004843">
    <property type="entry name" value="Calcineurin-like_PHP"/>
</dbReference>
<organism evidence="8 9">
    <name type="scientific">Candidatus Pantoea deserta</name>
    <dbReference type="NCBI Taxonomy" id="1869313"/>
    <lineage>
        <taxon>Bacteria</taxon>
        <taxon>Pseudomonadati</taxon>
        <taxon>Pseudomonadota</taxon>
        <taxon>Gammaproteobacteria</taxon>
        <taxon>Enterobacterales</taxon>
        <taxon>Erwiniaceae</taxon>
        <taxon>Pantoea</taxon>
    </lineage>
</organism>
<dbReference type="Gene3D" id="3.90.780.10">
    <property type="entry name" value="5'-Nucleotidase, C-terminal domain"/>
    <property type="match status" value="1"/>
</dbReference>
<protein>
    <submittedName>
        <fullName evidence="8">Bifunctional UDP-sugar hydrolase/5'-nucleotidase</fullName>
    </submittedName>
</protein>
<dbReference type="SUPFAM" id="SSF55816">
    <property type="entry name" value="5'-nucleotidase (syn. UDP-sugar hydrolase), C-terminal domain"/>
    <property type="match status" value="1"/>
</dbReference>
<dbReference type="PANTHER" id="PTHR11575:SF46">
    <property type="entry name" value="PROTEIN USHA"/>
    <property type="match status" value="1"/>
</dbReference>
<keyword evidence="5 8" id="KW-0378">Hydrolase</keyword>
<dbReference type="GO" id="GO:0009166">
    <property type="term" value="P:nucleotide catabolic process"/>
    <property type="evidence" value="ECO:0007669"/>
    <property type="project" value="InterPro"/>
</dbReference>
<feature type="domain" description="Calcineurin-like phosphoesterase" evidence="6">
    <location>
        <begin position="56"/>
        <end position="275"/>
    </location>
</feature>
<dbReference type="PROSITE" id="PS00786">
    <property type="entry name" value="5_NUCLEOTIDASE_2"/>
    <property type="match status" value="1"/>
</dbReference>
<evidence type="ECO:0000256" key="3">
    <source>
        <dbReference type="ARBA" id="ARBA00022729"/>
    </source>
</evidence>
<keyword evidence="9" id="KW-1185">Reference proteome</keyword>
<reference evidence="8 9" key="1">
    <citation type="submission" date="2018-11" db="EMBL/GenBank/DDBJ databases">
        <title>Whole genome sequencing of Pantoea sp. RIT388.</title>
        <authorList>
            <person name="Gan H.M."/>
            <person name="Hudson A.O."/>
        </authorList>
    </citation>
    <scope>NUCLEOTIDE SEQUENCE [LARGE SCALE GENOMIC DNA]</scope>
    <source>
        <strain evidence="8 9">RIT388</strain>
    </source>
</reference>
<accession>A0A3N4P4N4</accession>
<sequence>MRHSGSACYYHPERALRTIRRLALLLSRWAATSLALLALAPALSQAAAPDRTYRFSILHTNDEHGHFWYNAQGEYGLAAQKTLMDTLRYDVQAKGGGALILSAGDVNTGVPESDALDAEPDIRGMNLIGYDAMALGNHEFDRPLDVLRKQESWARFPFLAANIYQKSTGQRLFKPWAIFNRMGLKIAVLGLATPDTAKLANPDHLRDIEFRDPVSETKKAVAELRAGEKPDVIVVLSHLGYDDNGEHGSDAPGDVTLARSLPPGTVAMIVGGHSHDTLCMEKTNVRVKAFQPGAACQPDKQNGVWIMQAGKWGEYVGRGDFTWRNGEVALESYTLVPVNLKHQIKNADGSETWLTWQQEIPKNTAMMKLLMPYQKRADARLSVEVGSAVGQFNGEREQVRFTQTNLGQLILRAQMAHTQADFAVMSGGGIRASLPTGKLSWRDLLQVQPFGNQVVSVTMTGEEVKKYLDVVANIDADKGGFAQFAHVSLVADGSGVSEVRINGQRLQADKTYRMATNSFNAAGGDGYPRIDTYAGYQNTGDRDAEVLRDYVKAHSPLKADDYAPTDTLHRLTEAEKKAREKSNKRSYPKMILAWLWPWGHETAQKAP</sequence>
<evidence type="ECO:0000256" key="5">
    <source>
        <dbReference type="RuleBase" id="RU362119"/>
    </source>
</evidence>
<dbReference type="Pfam" id="PF00149">
    <property type="entry name" value="Metallophos"/>
    <property type="match status" value="1"/>
</dbReference>
<evidence type="ECO:0000259" key="7">
    <source>
        <dbReference type="Pfam" id="PF02872"/>
    </source>
</evidence>
<keyword evidence="4 5" id="KW-0547">Nucleotide-binding</keyword>
<name>A0A3N4P4N4_9GAMM</name>
<keyword evidence="2" id="KW-0479">Metal-binding</keyword>
<comment type="similarity">
    <text evidence="1 5">Belongs to the 5'-nucleotidase family.</text>
</comment>
<dbReference type="Gene3D" id="3.60.21.10">
    <property type="match status" value="1"/>
</dbReference>
<dbReference type="GO" id="GO:0030288">
    <property type="term" value="C:outer membrane-bounded periplasmic space"/>
    <property type="evidence" value="ECO:0007669"/>
    <property type="project" value="TreeGrafter"/>
</dbReference>
<feature type="chain" id="PRO_5017852903" evidence="5">
    <location>
        <begin position="47"/>
        <end position="607"/>
    </location>
</feature>
<dbReference type="AlphaFoldDB" id="A0A3N4P4N4"/>
<comment type="caution">
    <text evidence="8">The sequence shown here is derived from an EMBL/GenBank/DDBJ whole genome shotgun (WGS) entry which is preliminary data.</text>
</comment>
<dbReference type="NCBIfam" id="NF007109">
    <property type="entry name" value="PRK09558.1"/>
    <property type="match status" value="1"/>
</dbReference>
<evidence type="ECO:0000313" key="8">
    <source>
        <dbReference type="EMBL" id="RPE03623.1"/>
    </source>
</evidence>